<comment type="catalytic activity">
    <reaction evidence="6 7 8">
        <text>Hydrolysis of proteins to small peptides in the presence of ATP and magnesium. alpha-casein is the usual test substrate. In the absence of ATP, only oligopeptides shorter than five residues are hydrolyzed (such as succinyl-Leu-Tyr-|-NHMec, and Leu-Tyr-Leu-|-Tyr-Trp, in which cleavage of the -Tyr-|-Leu- and -Tyr-|-Trp bonds also occurs).</text>
        <dbReference type="EC" id="3.4.21.92"/>
    </reaction>
</comment>
<dbReference type="Pfam" id="PF00574">
    <property type="entry name" value="CLP_protease"/>
    <property type="match status" value="1"/>
</dbReference>
<gene>
    <name evidence="7" type="primary">clpP</name>
    <name evidence="10" type="ORF">ACFFTR_21530</name>
</gene>
<dbReference type="InterPro" id="IPR001907">
    <property type="entry name" value="ClpP"/>
</dbReference>
<feature type="active site" evidence="7 8">
    <location>
        <position position="137"/>
    </location>
</feature>
<accession>A0ABV5MA01</accession>
<evidence type="ECO:0000256" key="2">
    <source>
        <dbReference type="ARBA" id="ARBA00022490"/>
    </source>
</evidence>
<comment type="similarity">
    <text evidence="1 7 9">Belongs to the peptidase S14 family.</text>
</comment>
<evidence type="ECO:0000256" key="6">
    <source>
        <dbReference type="ARBA" id="ARBA00034021"/>
    </source>
</evidence>
<evidence type="ECO:0000256" key="5">
    <source>
        <dbReference type="ARBA" id="ARBA00022825"/>
    </source>
</evidence>
<dbReference type="NCBIfam" id="NF001368">
    <property type="entry name" value="PRK00277.1"/>
    <property type="match status" value="1"/>
</dbReference>
<keyword evidence="3 7" id="KW-0645">Protease</keyword>
<dbReference type="InterPro" id="IPR033135">
    <property type="entry name" value="ClpP_His_AS"/>
</dbReference>
<dbReference type="GO" id="GO:0006508">
    <property type="term" value="P:proteolysis"/>
    <property type="evidence" value="ECO:0007669"/>
    <property type="project" value="UniProtKB-KW"/>
</dbReference>
<evidence type="ECO:0000313" key="11">
    <source>
        <dbReference type="Proteomes" id="UP001589608"/>
    </source>
</evidence>
<dbReference type="GO" id="GO:0008233">
    <property type="term" value="F:peptidase activity"/>
    <property type="evidence" value="ECO:0007669"/>
    <property type="project" value="UniProtKB-KW"/>
</dbReference>
<evidence type="ECO:0000313" key="10">
    <source>
        <dbReference type="EMBL" id="MFB9445669.1"/>
    </source>
</evidence>
<dbReference type="EMBL" id="JBHMCA010000043">
    <property type="protein sequence ID" value="MFB9445669.1"/>
    <property type="molecule type" value="Genomic_DNA"/>
</dbReference>
<keyword evidence="5 7" id="KW-0720">Serine protease</keyword>
<dbReference type="PRINTS" id="PR00127">
    <property type="entry name" value="CLPPROTEASEP"/>
</dbReference>
<keyword evidence="2 7" id="KW-0963">Cytoplasm</keyword>
<evidence type="ECO:0000256" key="7">
    <source>
        <dbReference type="HAMAP-Rule" id="MF_00444"/>
    </source>
</evidence>
<sequence>MARSDRTPRLAPQDATPAVVAAAENGTMGFDAALYNRLLDERIIFLGSEVNSEISNRICAQLLLLAAADPVRDVHLYVNSPGGSVDAGLAIVDTMNFIENDVSTLVVGMAASMGQFLVSAGAKGKRFALPHSRIMMHQPLGGIQGVASDVAIQAQQMIYIKRVLREETALHTGKPIEQIEADADRDRWFTATEAVEYGLIDRVVSRAINVPDGAGTRN</sequence>
<dbReference type="PANTHER" id="PTHR10381:SF70">
    <property type="entry name" value="ATP-DEPENDENT CLP PROTEASE PROTEOLYTIC SUBUNIT"/>
    <property type="match status" value="1"/>
</dbReference>
<dbReference type="HAMAP" id="MF_00444">
    <property type="entry name" value="ClpP"/>
    <property type="match status" value="1"/>
</dbReference>
<evidence type="ECO:0000256" key="9">
    <source>
        <dbReference type="RuleBase" id="RU003567"/>
    </source>
</evidence>
<feature type="active site" description="Nucleophile" evidence="7">
    <location>
        <position position="112"/>
    </location>
</feature>
<evidence type="ECO:0000256" key="3">
    <source>
        <dbReference type="ARBA" id="ARBA00022670"/>
    </source>
</evidence>
<organism evidence="10 11">
    <name type="scientific">Dactylosporangium vinaceum</name>
    <dbReference type="NCBI Taxonomy" id="53362"/>
    <lineage>
        <taxon>Bacteria</taxon>
        <taxon>Bacillati</taxon>
        <taxon>Actinomycetota</taxon>
        <taxon>Actinomycetes</taxon>
        <taxon>Micromonosporales</taxon>
        <taxon>Micromonosporaceae</taxon>
        <taxon>Dactylosporangium</taxon>
    </lineage>
</organism>
<dbReference type="PANTHER" id="PTHR10381">
    <property type="entry name" value="ATP-DEPENDENT CLP PROTEASE PROTEOLYTIC SUBUNIT"/>
    <property type="match status" value="1"/>
</dbReference>
<comment type="caution">
    <text evidence="10">The sequence shown here is derived from an EMBL/GenBank/DDBJ whole genome shotgun (WGS) entry which is preliminary data.</text>
</comment>
<evidence type="ECO:0000256" key="8">
    <source>
        <dbReference type="PROSITE-ProRule" id="PRU10086"/>
    </source>
</evidence>
<name>A0ABV5MA01_9ACTN</name>
<dbReference type="EC" id="3.4.21.92" evidence="7"/>
<reference evidence="10 11" key="1">
    <citation type="submission" date="2024-09" db="EMBL/GenBank/DDBJ databases">
        <authorList>
            <person name="Sun Q."/>
            <person name="Mori K."/>
        </authorList>
    </citation>
    <scope>NUCLEOTIDE SEQUENCE [LARGE SCALE GENOMIC DNA]</scope>
    <source>
        <strain evidence="10 11">JCM 3307</strain>
    </source>
</reference>
<comment type="subunit">
    <text evidence="7">Fourteen ClpP subunits assemble into 2 heptameric rings which stack back to back to give a disk-like structure with a central cavity, resembling the structure of eukaryotic proteasomes.</text>
</comment>
<dbReference type="InterPro" id="IPR029045">
    <property type="entry name" value="ClpP/crotonase-like_dom_sf"/>
</dbReference>
<protein>
    <recommendedName>
        <fullName evidence="7 9">ATP-dependent Clp protease proteolytic subunit</fullName>
        <ecNumber evidence="7">3.4.21.92</ecNumber>
    </recommendedName>
    <alternativeName>
        <fullName evidence="7">Endopeptidase Clp</fullName>
    </alternativeName>
</protein>
<comment type="subcellular location">
    <subcellularLocation>
        <location evidence="7">Cytoplasm</location>
    </subcellularLocation>
</comment>
<dbReference type="InterPro" id="IPR023562">
    <property type="entry name" value="ClpP/TepA"/>
</dbReference>
<keyword evidence="11" id="KW-1185">Reference proteome</keyword>
<dbReference type="CDD" id="cd07017">
    <property type="entry name" value="S14_ClpP_2"/>
    <property type="match status" value="1"/>
</dbReference>
<dbReference type="Gene3D" id="3.90.226.10">
    <property type="entry name" value="2-enoyl-CoA Hydratase, Chain A, domain 1"/>
    <property type="match status" value="1"/>
</dbReference>
<dbReference type="PROSITE" id="PS00382">
    <property type="entry name" value="CLP_PROTEASE_HIS"/>
    <property type="match status" value="1"/>
</dbReference>
<proteinExistence type="inferred from homology"/>
<evidence type="ECO:0000256" key="4">
    <source>
        <dbReference type="ARBA" id="ARBA00022801"/>
    </source>
</evidence>
<evidence type="ECO:0000256" key="1">
    <source>
        <dbReference type="ARBA" id="ARBA00007039"/>
    </source>
</evidence>
<keyword evidence="4 7" id="KW-0378">Hydrolase</keyword>
<dbReference type="RefSeq" id="WP_223093247.1">
    <property type="nucleotide sequence ID" value="NZ_JBHMCA010000043.1"/>
</dbReference>
<comment type="function">
    <text evidence="7">Cleaves peptides in various proteins in a process that requires ATP hydrolysis. Has a chymotrypsin-like activity. Plays a major role in the degradation of misfolded proteins.</text>
</comment>
<dbReference type="NCBIfam" id="NF009205">
    <property type="entry name" value="PRK12553.1"/>
    <property type="match status" value="1"/>
</dbReference>
<dbReference type="SUPFAM" id="SSF52096">
    <property type="entry name" value="ClpP/crotonase"/>
    <property type="match status" value="1"/>
</dbReference>
<dbReference type="Proteomes" id="UP001589608">
    <property type="component" value="Unassembled WGS sequence"/>
</dbReference>